<dbReference type="InterPro" id="IPR053926">
    <property type="entry name" value="RecX_HTH_1st"/>
</dbReference>
<dbReference type="RefSeq" id="WP_344875222.1">
    <property type="nucleotide sequence ID" value="NZ_BAABAL010000009.1"/>
</dbReference>
<dbReference type="Pfam" id="PF21982">
    <property type="entry name" value="RecX_HTH1"/>
    <property type="match status" value="1"/>
</dbReference>
<comment type="subcellular location">
    <subcellularLocation>
        <location evidence="1 5">Cytoplasm</location>
    </subcellularLocation>
</comment>
<evidence type="ECO:0000313" key="11">
    <source>
        <dbReference type="Proteomes" id="UP001501747"/>
    </source>
</evidence>
<name>A0ABP7S5A8_9PSEU</name>
<keyword evidence="11" id="KW-1185">Reference proteome</keyword>
<feature type="compositionally biased region" description="Basic and acidic residues" evidence="6">
    <location>
        <begin position="55"/>
        <end position="67"/>
    </location>
</feature>
<dbReference type="InterPro" id="IPR053924">
    <property type="entry name" value="RecX_HTH_2nd"/>
</dbReference>
<dbReference type="EMBL" id="BAABAL010000009">
    <property type="protein sequence ID" value="GAA4006943.1"/>
    <property type="molecule type" value="Genomic_DNA"/>
</dbReference>
<dbReference type="InterPro" id="IPR036388">
    <property type="entry name" value="WH-like_DNA-bd_sf"/>
</dbReference>
<feature type="domain" description="RecX third three-helical" evidence="8">
    <location>
        <begin position="164"/>
        <end position="209"/>
    </location>
</feature>
<feature type="compositionally biased region" description="Gly residues" evidence="6">
    <location>
        <begin position="13"/>
        <end position="28"/>
    </location>
</feature>
<dbReference type="HAMAP" id="MF_01114">
    <property type="entry name" value="RecX"/>
    <property type="match status" value="1"/>
</dbReference>
<feature type="domain" description="RecX first three-helical" evidence="9">
    <location>
        <begin position="69"/>
        <end position="107"/>
    </location>
</feature>
<feature type="region of interest" description="Disordered" evidence="6">
    <location>
        <begin position="1"/>
        <end position="67"/>
    </location>
</feature>
<comment type="function">
    <text evidence="5">Modulates RecA activity.</text>
</comment>
<dbReference type="PANTHER" id="PTHR33602:SF1">
    <property type="entry name" value="REGULATORY PROTEIN RECX FAMILY PROTEIN"/>
    <property type="match status" value="1"/>
</dbReference>
<feature type="compositionally biased region" description="Basic residues" evidence="6">
    <location>
        <begin position="1"/>
        <end position="11"/>
    </location>
</feature>
<evidence type="ECO:0000313" key="10">
    <source>
        <dbReference type="EMBL" id="GAA4006943.1"/>
    </source>
</evidence>
<evidence type="ECO:0000256" key="4">
    <source>
        <dbReference type="ARBA" id="ARBA00022490"/>
    </source>
</evidence>
<dbReference type="InterPro" id="IPR003783">
    <property type="entry name" value="Regulatory_RecX"/>
</dbReference>
<evidence type="ECO:0000256" key="3">
    <source>
        <dbReference type="ARBA" id="ARBA00018111"/>
    </source>
</evidence>
<evidence type="ECO:0000256" key="5">
    <source>
        <dbReference type="HAMAP-Rule" id="MF_01114"/>
    </source>
</evidence>
<feature type="compositionally biased region" description="Low complexity" evidence="6">
    <location>
        <begin position="29"/>
        <end position="43"/>
    </location>
</feature>
<reference evidence="11" key="1">
    <citation type="journal article" date="2019" name="Int. J. Syst. Evol. Microbiol.">
        <title>The Global Catalogue of Microorganisms (GCM) 10K type strain sequencing project: providing services to taxonomists for standard genome sequencing and annotation.</title>
        <authorList>
            <consortium name="The Broad Institute Genomics Platform"/>
            <consortium name="The Broad Institute Genome Sequencing Center for Infectious Disease"/>
            <person name="Wu L."/>
            <person name="Ma J."/>
        </authorList>
    </citation>
    <scope>NUCLEOTIDE SEQUENCE [LARGE SCALE GENOMIC DNA]</scope>
    <source>
        <strain evidence="11">JCM 17342</strain>
    </source>
</reference>
<evidence type="ECO:0000259" key="7">
    <source>
        <dbReference type="Pfam" id="PF02631"/>
    </source>
</evidence>
<dbReference type="Proteomes" id="UP001501747">
    <property type="component" value="Unassembled WGS sequence"/>
</dbReference>
<evidence type="ECO:0000256" key="6">
    <source>
        <dbReference type="SAM" id="MobiDB-lite"/>
    </source>
</evidence>
<organism evidence="10 11">
    <name type="scientific">Allokutzneria multivorans</name>
    <dbReference type="NCBI Taxonomy" id="1142134"/>
    <lineage>
        <taxon>Bacteria</taxon>
        <taxon>Bacillati</taxon>
        <taxon>Actinomycetota</taxon>
        <taxon>Actinomycetes</taxon>
        <taxon>Pseudonocardiales</taxon>
        <taxon>Pseudonocardiaceae</taxon>
        <taxon>Allokutzneria</taxon>
    </lineage>
</organism>
<evidence type="ECO:0000256" key="2">
    <source>
        <dbReference type="ARBA" id="ARBA00009695"/>
    </source>
</evidence>
<proteinExistence type="inferred from homology"/>
<accession>A0ABP7S5A8</accession>
<dbReference type="Pfam" id="PF02631">
    <property type="entry name" value="RecX_HTH2"/>
    <property type="match status" value="1"/>
</dbReference>
<dbReference type="Pfam" id="PF21981">
    <property type="entry name" value="RecX_HTH3"/>
    <property type="match status" value="1"/>
</dbReference>
<keyword evidence="4 5" id="KW-0963">Cytoplasm</keyword>
<protein>
    <recommendedName>
        <fullName evidence="3 5">Regulatory protein RecX</fullName>
    </recommendedName>
</protein>
<evidence type="ECO:0000259" key="9">
    <source>
        <dbReference type="Pfam" id="PF21982"/>
    </source>
</evidence>
<dbReference type="PANTHER" id="PTHR33602">
    <property type="entry name" value="REGULATORY PROTEIN RECX FAMILY PROTEIN"/>
    <property type="match status" value="1"/>
</dbReference>
<evidence type="ECO:0000256" key="1">
    <source>
        <dbReference type="ARBA" id="ARBA00004496"/>
    </source>
</evidence>
<feature type="domain" description="RecX second three-helical" evidence="7">
    <location>
        <begin position="115"/>
        <end position="155"/>
    </location>
</feature>
<comment type="caution">
    <text evidence="10">The sequence shown here is derived from an EMBL/GenBank/DDBJ whole genome shotgun (WGS) entry which is preliminary data.</text>
</comment>
<dbReference type="Gene3D" id="1.10.10.10">
    <property type="entry name" value="Winged helix-like DNA-binding domain superfamily/Winged helix DNA-binding domain"/>
    <property type="match status" value="2"/>
</dbReference>
<gene>
    <name evidence="5" type="primary">recX</name>
    <name evidence="10" type="ORF">GCM10022247_30970</name>
</gene>
<sequence>MTRPDRPRRRSGSGFGGGSGFGRSGTGRSGRSAAGRSGSDAPDGPGPGDGTGASAERRQQAPRDPVEHARDICLRLLTVRPRTRVELEQALRRKEIPEDVIAAVLDRYSDLKLVDDAAFAELWVRSRHTHQGMARRALVAELRRKGVDGETAAEAASTVDSEAEEERARALVRRKIPSVLRVDETARVRRLVGMLARKGYPEGMAYRVVRDELREAGSETTLLDD</sequence>
<comment type="similarity">
    <text evidence="2 5">Belongs to the RecX family.</text>
</comment>
<evidence type="ECO:0000259" key="8">
    <source>
        <dbReference type="Pfam" id="PF21981"/>
    </source>
</evidence>
<dbReference type="InterPro" id="IPR053925">
    <property type="entry name" value="RecX_HTH_3rd"/>
</dbReference>